<evidence type="ECO:0000259" key="1">
    <source>
        <dbReference type="PROSITE" id="PS50017"/>
    </source>
</evidence>
<organism evidence="2 3">
    <name type="scientific">Scyliorhinus torazame</name>
    <name type="common">Cloudy catshark</name>
    <name type="synonym">Catulus torazame</name>
    <dbReference type="NCBI Taxonomy" id="75743"/>
    <lineage>
        <taxon>Eukaryota</taxon>
        <taxon>Metazoa</taxon>
        <taxon>Chordata</taxon>
        <taxon>Craniata</taxon>
        <taxon>Vertebrata</taxon>
        <taxon>Chondrichthyes</taxon>
        <taxon>Elasmobranchii</taxon>
        <taxon>Galeomorphii</taxon>
        <taxon>Galeoidea</taxon>
        <taxon>Carcharhiniformes</taxon>
        <taxon>Scyliorhinidae</taxon>
        <taxon>Scyliorhinus</taxon>
    </lineage>
</organism>
<feature type="domain" description="Death" evidence="1">
    <location>
        <begin position="26"/>
        <end position="67"/>
    </location>
</feature>
<dbReference type="InterPro" id="IPR000488">
    <property type="entry name" value="Death_dom"/>
</dbReference>
<dbReference type="EMBL" id="BFAA01075395">
    <property type="protein sequence ID" value="GCB84466.1"/>
    <property type="molecule type" value="Genomic_DNA"/>
</dbReference>
<sequence>MVEEFPDSEGLRQTFSLFVNAVPIRRWNEFMRRLQLTENQIVEAQHNNMNDVKEGHYQMLHTWLQKA</sequence>
<comment type="caution">
    <text evidence="2">The sequence shown here is derived from an EMBL/GenBank/DDBJ whole genome shotgun (WGS) entry which is preliminary data.</text>
</comment>
<dbReference type="GO" id="GO:0007165">
    <property type="term" value="P:signal transduction"/>
    <property type="evidence" value="ECO:0007669"/>
    <property type="project" value="InterPro"/>
</dbReference>
<reference evidence="2 3" key="1">
    <citation type="journal article" date="2018" name="Nat. Ecol. Evol.">
        <title>Shark genomes provide insights into elasmobranch evolution and the origin of vertebrates.</title>
        <authorList>
            <person name="Hara Y"/>
            <person name="Yamaguchi K"/>
            <person name="Onimaru K"/>
            <person name="Kadota M"/>
            <person name="Koyanagi M"/>
            <person name="Keeley SD"/>
            <person name="Tatsumi K"/>
            <person name="Tanaka K"/>
            <person name="Motone F"/>
            <person name="Kageyama Y"/>
            <person name="Nozu R"/>
            <person name="Adachi N"/>
            <person name="Nishimura O"/>
            <person name="Nakagawa R"/>
            <person name="Tanegashima C"/>
            <person name="Kiyatake I"/>
            <person name="Matsumoto R"/>
            <person name="Murakumo K"/>
            <person name="Nishida K"/>
            <person name="Terakita A"/>
            <person name="Kuratani S"/>
            <person name="Sato K"/>
            <person name="Hyodo S Kuraku.S."/>
        </authorList>
    </citation>
    <scope>NUCLEOTIDE SEQUENCE [LARGE SCALE GENOMIC DNA]</scope>
</reference>
<accession>A0A401QGH8</accession>
<dbReference type="PROSITE" id="PS50017">
    <property type="entry name" value="DEATH_DOMAIN"/>
    <property type="match status" value="1"/>
</dbReference>
<name>A0A401QGH8_SCYTO</name>
<proteinExistence type="predicted"/>
<dbReference type="OrthoDB" id="9940478at2759"/>
<dbReference type="InterPro" id="IPR011029">
    <property type="entry name" value="DEATH-like_dom_sf"/>
</dbReference>
<protein>
    <recommendedName>
        <fullName evidence="1">Death domain-containing protein</fullName>
    </recommendedName>
</protein>
<dbReference type="Gene3D" id="1.10.533.10">
    <property type="entry name" value="Death Domain, Fas"/>
    <property type="match status" value="1"/>
</dbReference>
<evidence type="ECO:0000313" key="3">
    <source>
        <dbReference type="Proteomes" id="UP000288216"/>
    </source>
</evidence>
<evidence type="ECO:0000313" key="2">
    <source>
        <dbReference type="EMBL" id="GCB84466.1"/>
    </source>
</evidence>
<dbReference type="AlphaFoldDB" id="A0A401QGH8"/>
<dbReference type="Pfam" id="PF00531">
    <property type="entry name" value="Death"/>
    <property type="match status" value="1"/>
</dbReference>
<dbReference type="SUPFAM" id="SSF47986">
    <property type="entry name" value="DEATH domain"/>
    <property type="match status" value="1"/>
</dbReference>
<feature type="non-terminal residue" evidence="2">
    <location>
        <position position="67"/>
    </location>
</feature>
<gene>
    <name evidence="2" type="ORF">scyTo_0025190</name>
</gene>
<dbReference type="Proteomes" id="UP000288216">
    <property type="component" value="Unassembled WGS sequence"/>
</dbReference>
<keyword evidence="3" id="KW-1185">Reference proteome</keyword>